<organism evidence="6 7">
    <name type="scientific">Leeuwenhoekiella polynyae</name>
    <dbReference type="NCBI Taxonomy" id="1550906"/>
    <lineage>
        <taxon>Bacteria</taxon>
        <taxon>Pseudomonadati</taxon>
        <taxon>Bacteroidota</taxon>
        <taxon>Flavobacteriia</taxon>
        <taxon>Flavobacteriales</taxon>
        <taxon>Flavobacteriaceae</taxon>
        <taxon>Leeuwenhoekiella</taxon>
    </lineage>
</organism>
<dbReference type="PIRSF" id="PIRSF000390">
    <property type="entry name" value="PLP_StrS"/>
    <property type="match status" value="1"/>
</dbReference>
<comment type="similarity">
    <text evidence="2 5">Belongs to the DegT/DnrJ/EryC1 family.</text>
</comment>
<dbReference type="OrthoDB" id="9804264at2"/>
<proteinExistence type="inferred from homology"/>
<evidence type="ECO:0000256" key="1">
    <source>
        <dbReference type="ARBA" id="ARBA00022898"/>
    </source>
</evidence>
<accession>A0A4Q0PGY5</accession>
<dbReference type="InterPro" id="IPR015421">
    <property type="entry name" value="PyrdxlP-dep_Trfase_major"/>
</dbReference>
<evidence type="ECO:0000313" key="6">
    <source>
        <dbReference type="EMBL" id="RXG26133.1"/>
    </source>
</evidence>
<dbReference type="InterPro" id="IPR015424">
    <property type="entry name" value="PyrdxlP-dep_Trfase"/>
</dbReference>
<dbReference type="Gene3D" id="3.90.1150.10">
    <property type="entry name" value="Aspartate Aminotransferase, domain 1"/>
    <property type="match status" value="1"/>
</dbReference>
<feature type="active site" description="Proton acceptor" evidence="3">
    <location>
        <position position="188"/>
    </location>
</feature>
<name>A0A4Q0PGY5_9FLAO</name>
<keyword evidence="1 4" id="KW-0663">Pyridoxal phosphate</keyword>
<dbReference type="GO" id="GO:0008483">
    <property type="term" value="F:transaminase activity"/>
    <property type="evidence" value="ECO:0007669"/>
    <property type="project" value="TreeGrafter"/>
</dbReference>
<dbReference type="PANTHER" id="PTHR30244:SF36">
    <property type="entry name" value="3-OXO-GLUCOSE-6-PHOSPHATE:GLUTAMATE AMINOTRANSFERASE"/>
    <property type="match status" value="1"/>
</dbReference>
<reference evidence="6 7" key="1">
    <citation type="submission" date="2018-07" db="EMBL/GenBank/DDBJ databases">
        <title>Leeuwenhoekiella genomics.</title>
        <authorList>
            <person name="Tahon G."/>
            <person name="Willems A."/>
        </authorList>
    </citation>
    <scope>NUCLEOTIDE SEQUENCE [LARGE SCALE GENOMIC DNA]</scope>
    <source>
        <strain evidence="6 7">LMG 29608</strain>
    </source>
</reference>
<dbReference type="GO" id="GO:0030170">
    <property type="term" value="F:pyridoxal phosphate binding"/>
    <property type="evidence" value="ECO:0007669"/>
    <property type="project" value="TreeGrafter"/>
</dbReference>
<dbReference type="SUPFAM" id="SSF53383">
    <property type="entry name" value="PLP-dependent transferases"/>
    <property type="match status" value="1"/>
</dbReference>
<dbReference type="RefSeq" id="WP_128763831.1">
    <property type="nucleotide sequence ID" value="NZ_JBHUOO010000018.1"/>
</dbReference>
<keyword evidence="7" id="KW-1185">Reference proteome</keyword>
<dbReference type="Gene3D" id="3.40.640.10">
    <property type="entry name" value="Type I PLP-dependent aspartate aminotransferase-like (Major domain)"/>
    <property type="match status" value="1"/>
</dbReference>
<dbReference type="Pfam" id="PF01041">
    <property type="entry name" value="DegT_DnrJ_EryC1"/>
    <property type="match status" value="1"/>
</dbReference>
<evidence type="ECO:0000256" key="5">
    <source>
        <dbReference type="RuleBase" id="RU004508"/>
    </source>
</evidence>
<dbReference type="PANTHER" id="PTHR30244">
    <property type="entry name" value="TRANSAMINASE"/>
    <property type="match status" value="1"/>
</dbReference>
<evidence type="ECO:0000256" key="3">
    <source>
        <dbReference type="PIRSR" id="PIRSR000390-1"/>
    </source>
</evidence>
<evidence type="ECO:0000313" key="7">
    <source>
        <dbReference type="Proteomes" id="UP000289859"/>
    </source>
</evidence>
<dbReference type="InterPro" id="IPR015422">
    <property type="entry name" value="PyrdxlP-dep_Trfase_small"/>
</dbReference>
<comment type="caution">
    <text evidence="6">The sequence shown here is derived from an EMBL/GenBank/DDBJ whole genome shotgun (WGS) entry which is preliminary data.</text>
</comment>
<dbReference type="GO" id="GO:0000271">
    <property type="term" value="P:polysaccharide biosynthetic process"/>
    <property type="evidence" value="ECO:0007669"/>
    <property type="project" value="TreeGrafter"/>
</dbReference>
<dbReference type="CDD" id="cd00616">
    <property type="entry name" value="AHBA_syn"/>
    <property type="match status" value="1"/>
</dbReference>
<dbReference type="AlphaFoldDB" id="A0A4Q0PGY5"/>
<sequence length="366" mass="40241">MIPFLDIKKLNAPYEETLKSKFSEFLSNGNYILGDAVESFENEFASFCGTAHCIGTGNGLDALRLIFEACKTQGKLKTGDSVLMAANSYIATVLAVINAGLKPVFVDIEDATFNIDLYQLPKPETSVKAIVITHLYGLLGPVDEVSAYAKDHNLLFIEDASQAHGAALKGKKSGSFGDAAAFSFYPTKNLGALGDGGAVTTSDSNLATIIKSLRNYGRRTAHTNEYAGFNSRLDALQALFLSEKLKHLTTENQIRQNIAKRYLGQIKNPLVKLPYWDDTDNHVFYLFVILVEDRGSFLTYLNSNEIGYSLHYPVPSYQQQALNSYAHLSFPVTEQVANTCVSIPLNPALSESEIDRIITVLNQYHA</sequence>
<protein>
    <submittedName>
        <fullName evidence="6">dTDP-4-amino-4,6-dideoxygalactose transaminase</fullName>
    </submittedName>
</protein>
<dbReference type="InterPro" id="IPR000653">
    <property type="entry name" value="DegT/StrS_aminotransferase"/>
</dbReference>
<feature type="modified residue" description="N6-(pyridoxal phosphate)lysine" evidence="4">
    <location>
        <position position="188"/>
    </location>
</feature>
<dbReference type="Proteomes" id="UP000289859">
    <property type="component" value="Unassembled WGS sequence"/>
</dbReference>
<evidence type="ECO:0000256" key="4">
    <source>
        <dbReference type="PIRSR" id="PIRSR000390-2"/>
    </source>
</evidence>
<gene>
    <name evidence="6" type="ORF">DSM02_125</name>
</gene>
<evidence type="ECO:0000256" key="2">
    <source>
        <dbReference type="ARBA" id="ARBA00037999"/>
    </source>
</evidence>
<dbReference type="EMBL" id="QOVK01000001">
    <property type="protein sequence ID" value="RXG26133.1"/>
    <property type="molecule type" value="Genomic_DNA"/>
</dbReference>